<dbReference type="FunFam" id="3.30.497.10:FF:000001">
    <property type="entry name" value="Serine protease inhibitor"/>
    <property type="match status" value="1"/>
</dbReference>
<comment type="similarity">
    <text evidence="1 4">Belongs to the serpin family.</text>
</comment>
<dbReference type="InterPro" id="IPR042178">
    <property type="entry name" value="Serpin_sf_1"/>
</dbReference>
<name>A0A7J7QTI6_MYOMY</name>
<protein>
    <submittedName>
        <fullName evidence="7">Serpin family A member 1</fullName>
    </submittedName>
</protein>
<dbReference type="SMART" id="SM00093">
    <property type="entry name" value="SERPIN"/>
    <property type="match status" value="1"/>
</dbReference>
<dbReference type="PANTHER" id="PTHR11461">
    <property type="entry name" value="SERINE PROTEASE INHIBITOR, SERPIN"/>
    <property type="match status" value="1"/>
</dbReference>
<dbReference type="InterPro" id="IPR042185">
    <property type="entry name" value="Serpin_sf_2"/>
</dbReference>
<dbReference type="AlphaFoldDB" id="A0A7J7QTI6"/>
<accession>A0A7J7QTI6</accession>
<dbReference type="OrthoDB" id="9806989at2759"/>
<evidence type="ECO:0000256" key="3">
    <source>
        <dbReference type="ARBA" id="ARBA00023180"/>
    </source>
</evidence>
<dbReference type="PANTHER" id="PTHR11461:SF289">
    <property type="entry name" value="ALPHA-1-ANTITRYPSIN-RELATED PROTEIN"/>
    <property type="match status" value="1"/>
</dbReference>
<feature type="signal peptide" evidence="5">
    <location>
        <begin position="1"/>
        <end position="37"/>
    </location>
</feature>
<dbReference type="CDD" id="cd19550">
    <property type="entry name" value="serpinA2_PIL"/>
    <property type="match status" value="1"/>
</dbReference>
<dbReference type="Proteomes" id="UP000527355">
    <property type="component" value="Unassembled WGS sequence"/>
</dbReference>
<dbReference type="SUPFAM" id="SSF56574">
    <property type="entry name" value="Serpins"/>
    <property type="match status" value="1"/>
</dbReference>
<evidence type="ECO:0000256" key="2">
    <source>
        <dbReference type="ARBA" id="ARBA00022729"/>
    </source>
</evidence>
<evidence type="ECO:0000256" key="1">
    <source>
        <dbReference type="ARBA" id="ARBA00009500"/>
    </source>
</evidence>
<sequence length="413" mass="46196">MSAARRGSLESRTMPSSVTWGLLLLAGLCCLAPASLADSLHGVAVHKITPELSNFAFSLYRQVAHQSNSTNIFFSPVSIATAFAMLSLGAKGDTHTQILEGLHFNLKKVPEADIHAGLQHLLHTLTEPDRQLQLITANILFVNESVKVVDKFLEDVGKLYHTDVFSINFRDTRANTQVNDYIEMKSQEKIVDLVQDLDKDTTLALANYIFFQGRWKVKFEAEGFVAEDFHVDKKTTIRVPMTHRLGRFDLLHDKALSSWVLLQHYRGQVPAFLILPDEGKMQYLEAKVCQKHLARIFKNIDIRSASLSMPKLSISGTYDLETILGEMGITKVFSKGAELSGISEGVPLKLSKALHTAVLTIDESGHDHSGAMPSEERHRFKHLTIKFNRPFLVIITDENANMPLFMGKMVNPM</sequence>
<evidence type="ECO:0000256" key="5">
    <source>
        <dbReference type="SAM" id="SignalP"/>
    </source>
</evidence>
<dbReference type="VEuPathDB" id="HostDB:LOC118659588"/>
<dbReference type="GO" id="GO:0004867">
    <property type="term" value="F:serine-type endopeptidase inhibitor activity"/>
    <property type="evidence" value="ECO:0007669"/>
    <property type="project" value="InterPro"/>
</dbReference>
<keyword evidence="8" id="KW-1185">Reference proteome</keyword>
<dbReference type="InterPro" id="IPR023796">
    <property type="entry name" value="Serpin_dom"/>
</dbReference>
<dbReference type="Gene3D" id="2.30.39.10">
    <property type="entry name" value="Alpha-1-antitrypsin, domain 1"/>
    <property type="match status" value="1"/>
</dbReference>
<dbReference type="EMBL" id="JABWUV010000060">
    <property type="protein sequence ID" value="KAF6267224.1"/>
    <property type="molecule type" value="Genomic_DNA"/>
</dbReference>
<dbReference type="PROSITE" id="PS00284">
    <property type="entry name" value="SERPIN"/>
    <property type="match status" value="1"/>
</dbReference>
<keyword evidence="3" id="KW-0325">Glycoprotein</keyword>
<dbReference type="InterPro" id="IPR000215">
    <property type="entry name" value="Serpin_fam"/>
</dbReference>
<dbReference type="InterPro" id="IPR023795">
    <property type="entry name" value="Serpin_CS"/>
</dbReference>
<organism evidence="7 8">
    <name type="scientific">Myotis myotis</name>
    <name type="common">Greater mouse-eared bat</name>
    <name type="synonym">Vespertilio myotis</name>
    <dbReference type="NCBI Taxonomy" id="51298"/>
    <lineage>
        <taxon>Eukaryota</taxon>
        <taxon>Metazoa</taxon>
        <taxon>Chordata</taxon>
        <taxon>Craniata</taxon>
        <taxon>Vertebrata</taxon>
        <taxon>Euteleostomi</taxon>
        <taxon>Mammalia</taxon>
        <taxon>Eutheria</taxon>
        <taxon>Laurasiatheria</taxon>
        <taxon>Chiroptera</taxon>
        <taxon>Yangochiroptera</taxon>
        <taxon>Vespertilionidae</taxon>
        <taxon>Myotis</taxon>
    </lineage>
</organism>
<evidence type="ECO:0000313" key="8">
    <source>
        <dbReference type="Proteomes" id="UP000527355"/>
    </source>
</evidence>
<gene>
    <name evidence="7" type="ORF">mMyoMyo1_017282</name>
</gene>
<feature type="domain" description="Serpin" evidence="6">
    <location>
        <begin position="57"/>
        <end position="412"/>
    </location>
</feature>
<evidence type="ECO:0000259" key="6">
    <source>
        <dbReference type="SMART" id="SM00093"/>
    </source>
</evidence>
<evidence type="ECO:0000313" key="7">
    <source>
        <dbReference type="EMBL" id="KAF6267224.1"/>
    </source>
</evidence>
<keyword evidence="2 5" id="KW-0732">Signal</keyword>
<dbReference type="Pfam" id="PF00079">
    <property type="entry name" value="Serpin"/>
    <property type="match status" value="1"/>
</dbReference>
<dbReference type="FunFam" id="2.30.39.10:FF:000003">
    <property type="entry name" value="alpha-1-antitrypsin isoform X1"/>
    <property type="match status" value="1"/>
</dbReference>
<dbReference type="GO" id="GO:0005615">
    <property type="term" value="C:extracellular space"/>
    <property type="evidence" value="ECO:0007669"/>
    <property type="project" value="InterPro"/>
</dbReference>
<proteinExistence type="inferred from homology"/>
<feature type="chain" id="PRO_5029611428" evidence="5">
    <location>
        <begin position="38"/>
        <end position="413"/>
    </location>
</feature>
<reference evidence="7 8" key="1">
    <citation type="journal article" date="2020" name="Nature">
        <title>Six reference-quality genomes reveal evolution of bat adaptations.</title>
        <authorList>
            <person name="Jebb D."/>
            <person name="Huang Z."/>
            <person name="Pippel M."/>
            <person name="Hughes G.M."/>
            <person name="Lavrichenko K."/>
            <person name="Devanna P."/>
            <person name="Winkler S."/>
            <person name="Jermiin L.S."/>
            <person name="Skirmuntt E.C."/>
            <person name="Katzourakis A."/>
            <person name="Burkitt-Gray L."/>
            <person name="Ray D.A."/>
            <person name="Sullivan K.A.M."/>
            <person name="Roscito J.G."/>
            <person name="Kirilenko B.M."/>
            <person name="Davalos L.M."/>
            <person name="Corthals A.P."/>
            <person name="Power M.L."/>
            <person name="Jones G."/>
            <person name="Ransome R.D."/>
            <person name="Dechmann D.K.N."/>
            <person name="Locatelli A.G."/>
            <person name="Puechmaille S.J."/>
            <person name="Fedrigo O."/>
            <person name="Jarvis E.D."/>
            <person name="Hiller M."/>
            <person name="Vernes S.C."/>
            <person name="Myers E.W."/>
            <person name="Teeling E.C."/>
        </authorList>
    </citation>
    <scope>NUCLEOTIDE SEQUENCE [LARGE SCALE GENOMIC DNA]</scope>
    <source>
        <strain evidence="7">MMyoMyo1</strain>
        <tissue evidence="7">Flight muscle</tissue>
    </source>
</reference>
<comment type="caution">
    <text evidence="7">The sequence shown here is derived from an EMBL/GenBank/DDBJ whole genome shotgun (WGS) entry which is preliminary data.</text>
</comment>
<evidence type="ECO:0000256" key="4">
    <source>
        <dbReference type="RuleBase" id="RU000411"/>
    </source>
</evidence>
<dbReference type="InterPro" id="IPR036186">
    <property type="entry name" value="Serpin_sf"/>
</dbReference>
<dbReference type="Gene3D" id="3.30.497.10">
    <property type="entry name" value="Antithrombin, subunit I, domain 2"/>
    <property type="match status" value="1"/>
</dbReference>